<dbReference type="Proteomes" id="UP001549321">
    <property type="component" value="Unassembled WGS sequence"/>
</dbReference>
<feature type="transmembrane region" description="Helical" evidence="1">
    <location>
        <begin position="136"/>
        <end position="154"/>
    </location>
</feature>
<feature type="transmembrane region" description="Helical" evidence="1">
    <location>
        <begin position="166"/>
        <end position="182"/>
    </location>
</feature>
<dbReference type="PANTHER" id="PTHR22911">
    <property type="entry name" value="ACYL-MALONYL CONDENSING ENZYME-RELATED"/>
    <property type="match status" value="1"/>
</dbReference>
<feature type="transmembrane region" description="Helical" evidence="1">
    <location>
        <begin position="280"/>
        <end position="296"/>
    </location>
</feature>
<feature type="transmembrane region" description="Helical" evidence="1">
    <location>
        <begin position="106"/>
        <end position="129"/>
    </location>
</feature>
<reference evidence="3 4" key="1">
    <citation type="submission" date="2024-06" db="EMBL/GenBank/DDBJ databases">
        <title>Sorghum-associated microbial communities from plants grown in Nebraska, USA.</title>
        <authorList>
            <person name="Schachtman D."/>
        </authorList>
    </citation>
    <scope>NUCLEOTIDE SEQUENCE [LARGE SCALE GENOMIC DNA]</scope>
    <source>
        <strain evidence="3 4">3207</strain>
    </source>
</reference>
<comment type="caution">
    <text evidence="3">The sequence shown here is derived from an EMBL/GenBank/DDBJ whole genome shotgun (WGS) entry which is preliminary data.</text>
</comment>
<feature type="transmembrane region" description="Helical" evidence="1">
    <location>
        <begin position="254"/>
        <end position="274"/>
    </location>
</feature>
<feature type="domain" description="EamA" evidence="2">
    <location>
        <begin position="18"/>
        <end position="151"/>
    </location>
</feature>
<dbReference type="InterPro" id="IPR000620">
    <property type="entry name" value="EamA_dom"/>
</dbReference>
<gene>
    <name evidence="3" type="ORF">ABIE08_002474</name>
</gene>
<keyword evidence="1" id="KW-0472">Membrane</keyword>
<accession>A0ABV2R0I5</accession>
<protein>
    <submittedName>
        <fullName evidence="3">Drug/metabolite transporter (DMT)-like permease</fullName>
    </submittedName>
</protein>
<dbReference type="SUPFAM" id="SSF103481">
    <property type="entry name" value="Multidrug resistance efflux transporter EmrE"/>
    <property type="match status" value="2"/>
</dbReference>
<feature type="transmembrane region" description="Helical" evidence="1">
    <location>
        <begin position="225"/>
        <end position="247"/>
    </location>
</feature>
<feature type="domain" description="EamA" evidence="2">
    <location>
        <begin position="164"/>
        <end position="295"/>
    </location>
</feature>
<keyword evidence="1" id="KW-1133">Transmembrane helix</keyword>
<dbReference type="InterPro" id="IPR037185">
    <property type="entry name" value="EmrE-like"/>
</dbReference>
<evidence type="ECO:0000313" key="4">
    <source>
        <dbReference type="Proteomes" id="UP001549321"/>
    </source>
</evidence>
<sequence>MPSASPTTPPPASVAAFAIPALILGAMAMGISPIFVRLTDVGPFASAFWRVGGALPLLLAWALFEARRSGAPLSSIWRIDGAILVAGGLFAGDLLFWHLAILKTSVANATFLATMAPVWVVLGSGLLICEKVGRGVLAGLALCLLGATFLIGMSWRIRPEHLDGDLYGVITSFFFGCYFLAVRVARRRSSAGKITFLSTLITSVILLAVALATEPRILPDSIESAASLAGLAFISHAGGQGMLAFALGHLPAAFSALVIFLEAVAAALAGWLFLGEAVSMAQAIGGALILAGIFIARPQRGG</sequence>
<name>A0ABV2R0I5_9HYPH</name>
<feature type="transmembrane region" description="Helical" evidence="1">
    <location>
        <begin position="12"/>
        <end position="35"/>
    </location>
</feature>
<feature type="transmembrane region" description="Helical" evidence="1">
    <location>
        <begin position="47"/>
        <end position="64"/>
    </location>
</feature>
<dbReference type="PANTHER" id="PTHR22911:SF76">
    <property type="entry name" value="EAMA DOMAIN-CONTAINING PROTEIN"/>
    <property type="match status" value="1"/>
</dbReference>
<dbReference type="Gene3D" id="1.10.3730.20">
    <property type="match status" value="1"/>
</dbReference>
<feature type="transmembrane region" description="Helical" evidence="1">
    <location>
        <begin position="194"/>
        <end position="213"/>
    </location>
</feature>
<dbReference type="Pfam" id="PF00892">
    <property type="entry name" value="EamA"/>
    <property type="match status" value="2"/>
</dbReference>
<evidence type="ECO:0000259" key="2">
    <source>
        <dbReference type="Pfam" id="PF00892"/>
    </source>
</evidence>
<keyword evidence="1" id="KW-0812">Transmembrane</keyword>
<proteinExistence type="predicted"/>
<keyword evidence="4" id="KW-1185">Reference proteome</keyword>
<evidence type="ECO:0000313" key="3">
    <source>
        <dbReference type="EMBL" id="MET4634561.1"/>
    </source>
</evidence>
<organism evidence="3 4">
    <name type="scientific">Kaistia defluvii</name>
    <dbReference type="NCBI Taxonomy" id="410841"/>
    <lineage>
        <taxon>Bacteria</taxon>
        <taxon>Pseudomonadati</taxon>
        <taxon>Pseudomonadota</taxon>
        <taxon>Alphaproteobacteria</taxon>
        <taxon>Hyphomicrobiales</taxon>
        <taxon>Kaistiaceae</taxon>
        <taxon>Kaistia</taxon>
    </lineage>
</organism>
<evidence type="ECO:0000256" key="1">
    <source>
        <dbReference type="SAM" id="Phobius"/>
    </source>
</evidence>
<feature type="transmembrane region" description="Helical" evidence="1">
    <location>
        <begin position="76"/>
        <end position="100"/>
    </location>
</feature>
<dbReference type="RefSeq" id="WP_354551331.1">
    <property type="nucleotide sequence ID" value="NZ_JBEPSM010000001.1"/>
</dbReference>
<dbReference type="EMBL" id="JBEPSM010000001">
    <property type="protein sequence ID" value="MET4634561.1"/>
    <property type="molecule type" value="Genomic_DNA"/>
</dbReference>